<keyword evidence="1" id="KW-0472">Membrane</keyword>
<evidence type="ECO:0000313" key="2">
    <source>
        <dbReference type="EMBL" id="MDP1027986.1"/>
    </source>
</evidence>
<reference evidence="2 3" key="1">
    <citation type="submission" date="2023-07" db="EMBL/GenBank/DDBJ databases">
        <authorList>
            <person name="Kim M.K."/>
        </authorList>
    </citation>
    <scope>NUCLEOTIDE SEQUENCE [LARGE SCALE GENOMIC DNA]</scope>
    <source>
        <strain evidence="2 3">KR1UV-12</strain>
    </source>
</reference>
<evidence type="ECO:0000256" key="1">
    <source>
        <dbReference type="SAM" id="Phobius"/>
    </source>
</evidence>
<accession>A0ABT9EM13</accession>
<gene>
    <name evidence="2" type="ORF">Q5H91_12245</name>
</gene>
<feature type="transmembrane region" description="Helical" evidence="1">
    <location>
        <begin position="98"/>
        <end position="117"/>
    </location>
</feature>
<dbReference type="Proteomes" id="UP001230685">
    <property type="component" value="Unassembled WGS sequence"/>
</dbReference>
<name>A0ABT9EM13_9SPHN</name>
<evidence type="ECO:0000313" key="3">
    <source>
        <dbReference type="Proteomes" id="UP001230685"/>
    </source>
</evidence>
<dbReference type="RefSeq" id="WP_305173690.1">
    <property type="nucleotide sequence ID" value="NZ_JAUUDS010000006.1"/>
</dbReference>
<organism evidence="2 3">
    <name type="scientific">Sphingomonas aurea</name>
    <dbReference type="NCBI Taxonomy" id="3063994"/>
    <lineage>
        <taxon>Bacteria</taxon>
        <taxon>Pseudomonadati</taxon>
        <taxon>Pseudomonadota</taxon>
        <taxon>Alphaproteobacteria</taxon>
        <taxon>Sphingomonadales</taxon>
        <taxon>Sphingomonadaceae</taxon>
        <taxon>Sphingomonas</taxon>
    </lineage>
</organism>
<keyword evidence="1" id="KW-1133">Transmembrane helix</keyword>
<proteinExistence type="predicted"/>
<sequence length="159" mass="16477">MIDNKQMTSASALHGHAISATALKGALCMSDANMRKGLGCLTVAPGTAIGLAGLTDGVGPTGWRGLAEVLGWLIVCLAAAGMFAIVLGQKRSSLELRLLVHIGAIGGGCLVYRSVRWLCLDAPMPAKILFTDSVQKIGVAGLLVGGLWTIHAIWGAWRS</sequence>
<dbReference type="EMBL" id="JAUUDS010000006">
    <property type="protein sequence ID" value="MDP1027986.1"/>
    <property type="molecule type" value="Genomic_DNA"/>
</dbReference>
<feature type="transmembrane region" description="Helical" evidence="1">
    <location>
        <begin position="69"/>
        <end position="86"/>
    </location>
</feature>
<protein>
    <submittedName>
        <fullName evidence="2">Uncharacterized protein</fullName>
    </submittedName>
</protein>
<keyword evidence="3" id="KW-1185">Reference proteome</keyword>
<comment type="caution">
    <text evidence="2">The sequence shown here is derived from an EMBL/GenBank/DDBJ whole genome shotgun (WGS) entry which is preliminary data.</text>
</comment>
<feature type="transmembrane region" description="Helical" evidence="1">
    <location>
        <begin position="137"/>
        <end position="157"/>
    </location>
</feature>
<keyword evidence="1" id="KW-0812">Transmembrane</keyword>